<comment type="caution">
    <text evidence="1">The sequence shown here is derived from an EMBL/GenBank/DDBJ whole genome shotgun (WGS) entry which is preliminary data.</text>
</comment>
<name>A0ABR2K4D1_9EUKA</name>
<evidence type="ECO:0008006" key="3">
    <source>
        <dbReference type="Google" id="ProtNLM"/>
    </source>
</evidence>
<gene>
    <name evidence="1" type="ORF">M9Y10_041429</name>
</gene>
<dbReference type="Proteomes" id="UP001470230">
    <property type="component" value="Unassembled WGS sequence"/>
</dbReference>
<evidence type="ECO:0000313" key="1">
    <source>
        <dbReference type="EMBL" id="KAK8885970.1"/>
    </source>
</evidence>
<reference evidence="1 2" key="1">
    <citation type="submission" date="2024-04" db="EMBL/GenBank/DDBJ databases">
        <title>Tritrichomonas musculus Genome.</title>
        <authorList>
            <person name="Alves-Ferreira E."/>
            <person name="Grigg M."/>
            <person name="Lorenzi H."/>
            <person name="Galac M."/>
        </authorList>
    </citation>
    <scope>NUCLEOTIDE SEQUENCE [LARGE SCALE GENOMIC DNA]</scope>
    <source>
        <strain evidence="1 2">EAF2021</strain>
    </source>
</reference>
<sequence length="456" mass="52513">MEISLSAKGLTNLSHQTDFLNFSFIINDFQYRCNSLLADFISPIISHIHKSDPLSDHFNINNVVHPEYFELFLKLMKGEKIQIEENQAPTIEDIAYQLGNVEIIDKLKVFHSQETTVSNVISKLSYKNVEIDPELIDFCAEHLVELNNDEIKELAPSIFQQIIISPSLKIRSEDWLYKTITQNWKDSLFLLDYVRFENLSSDIICEFLDSHEPCEISGSVWSSLSRRILLSSRNNENGKNSSRFNSNENCSENNSYDLNNDRYIPNNLILLPYKESEEFKGIFNYLSEINGGNPIMTKSIEVTSSIPYQSDHSISNIFEYSPERLDDRINLNGFMCKGAKNQNEMFIKFDFKSMAVSLSNYVLRTGNCNFPKTWEILGSNDDSNWETLSSINDDEKLTKSYSSSMYSCTGSKSKLYRFIKYVQYANKEINSFTQKSLSFSAIEFFGSLHLETPNCI</sequence>
<proteinExistence type="predicted"/>
<organism evidence="1 2">
    <name type="scientific">Tritrichomonas musculus</name>
    <dbReference type="NCBI Taxonomy" id="1915356"/>
    <lineage>
        <taxon>Eukaryota</taxon>
        <taxon>Metamonada</taxon>
        <taxon>Parabasalia</taxon>
        <taxon>Tritrichomonadida</taxon>
        <taxon>Tritrichomonadidae</taxon>
        <taxon>Tritrichomonas</taxon>
    </lineage>
</organism>
<dbReference type="Gene3D" id="2.60.120.260">
    <property type="entry name" value="Galactose-binding domain-like"/>
    <property type="match status" value="1"/>
</dbReference>
<protein>
    <recommendedName>
        <fullName evidence="3">BACK domain-containing protein</fullName>
    </recommendedName>
</protein>
<keyword evidence="2" id="KW-1185">Reference proteome</keyword>
<accession>A0ABR2K4D1</accession>
<dbReference type="EMBL" id="JAPFFF010000007">
    <property type="protein sequence ID" value="KAK8885970.1"/>
    <property type="molecule type" value="Genomic_DNA"/>
</dbReference>
<evidence type="ECO:0000313" key="2">
    <source>
        <dbReference type="Proteomes" id="UP001470230"/>
    </source>
</evidence>